<sequence length="165" mass="19222">MSRAVRRVCMDLPDYLADFLDELAKLLGKEKSRLLTQILHPIYEAWRAGREASLRAEPAEVECKQVKIQRQLDSSNAVDEFRKVEGDKNIGLIKDFIQWLQSKGIQLEKINEDTINTFLRETRAGVSKNTYYVYRHVLKRFAHFMATKLREVSASGLWDDEDPNY</sequence>
<comment type="caution">
    <text evidence="2">The sequence shown here is derived from an EMBL/GenBank/DDBJ whole genome shotgun (WGS) entry which is preliminary data.</text>
</comment>
<dbReference type="InterPro" id="IPR010998">
    <property type="entry name" value="Integrase_recombinase_N"/>
</dbReference>
<keyword evidence="1" id="KW-0238">DNA-binding</keyword>
<dbReference type="AlphaFoldDB" id="A0A7J2U0R9"/>
<name>A0A7J2U0R9_9CREN</name>
<evidence type="ECO:0000313" key="2">
    <source>
        <dbReference type="EMBL" id="HEM66438.1"/>
    </source>
</evidence>
<dbReference type="GO" id="GO:0003677">
    <property type="term" value="F:DNA binding"/>
    <property type="evidence" value="ECO:0007669"/>
    <property type="project" value="UniProtKB-KW"/>
</dbReference>
<reference evidence="2" key="1">
    <citation type="journal article" date="2020" name="mSystems">
        <title>Genome- and Community-Level Interaction Insights into Carbon Utilization and Element Cycling Functions of Hydrothermarchaeota in Hydrothermal Sediment.</title>
        <authorList>
            <person name="Zhou Z."/>
            <person name="Liu Y."/>
            <person name="Xu W."/>
            <person name="Pan J."/>
            <person name="Luo Z.H."/>
            <person name="Li M."/>
        </authorList>
    </citation>
    <scope>NUCLEOTIDE SEQUENCE [LARGE SCALE GENOMIC DNA]</scope>
    <source>
        <strain evidence="2">SpSt-125</strain>
    </source>
</reference>
<organism evidence="2">
    <name type="scientific">Ignisphaera aggregans</name>
    <dbReference type="NCBI Taxonomy" id="334771"/>
    <lineage>
        <taxon>Archaea</taxon>
        <taxon>Thermoproteota</taxon>
        <taxon>Thermoprotei</taxon>
        <taxon>Desulfurococcales</taxon>
        <taxon>Desulfurococcaceae</taxon>
        <taxon>Ignisphaera</taxon>
    </lineage>
</organism>
<evidence type="ECO:0000256" key="1">
    <source>
        <dbReference type="ARBA" id="ARBA00023125"/>
    </source>
</evidence>
<accession>A0A7J2U0R9</accession>
<dbReference type="EMBL" id="DSEU01000014">
    <property type="protein sequence ID" value="HEM66438.1"/>
    <property type="molecule type" value="Genomic_DNA"/>
</dbReference>
<protein>
    <recommendedName>
        <fullName evidence="3">Core-binding (CB) domain-containing protein</fullName>
    </recommendedName>
</protein>
<dbReference type="Gene3D" id="1.10.150.130">
    <property type="match status" value="1"/>
</dbReference>
<evidence type="ECO:0008006" key="3">
    <source>
        <dbReference type="Google" id="ProtNLM"/>
    </source>
</evidence>
<gene>
    <name evidence="2" type="ORF">ENO26_02540</name>
</gene>
<proteinExistence type="predicted"/>